<protein>
    <submittedName>
        <fullName evidence="1">Uncharacterized protein</fullName>
    </submittedName>
</protein>
<evidence type="ECO:0000313" key="1">
    <source>
        <dbReference type="EMBL" id="NMF46962.1"/>
    </source>
</evidence>
<dbReference type="Proteomes" id="UP000519126">
    <property type="component" value="Unassembled WGS sequence"/>
</dbReference>
<sequence length="119" mass="13602">MESTVQIDNVKIDSYQKFLNEKSRPPSKGGNTNALHSHVLYIDGEKYSFLALGSQQWVFKSDLVSFEYELKGSYKNIINDTLVTIDKSGNQVVRGNRGFKRQLRTADTRMPVSRREINS</sequence>
<comment type="caution">
    <text evidence="1">The sequence shown here is derived from an EMBL/GenBank/DDBJ whole genome shotgun (WGS) entry which is preliminary data.</text>
</comment>
<evidence type="ECO:0000313" key="2">
    <source>
        <dbReference type="Proteomes" id="UP000519126"/>
    </source>
</evidence>
<organism evidence="1 2">
    <name type="scientific">Pseudoalteromonas arctica</name>
    <dbReference type="NCBI Taxonomy" id="394751"/>
    <lineage>
        <taxon>Bacteria</taxon>
        <taxon>Pseudomonadati</taxon>
        <taxon>Pseudomonadota</taxon>
        <taxon>Gammaproteobacteria</taxon>
        <taxon>Alteromonadales</taxon>
        <taxon>Pseudoalteromonadaceae</taxon>
        <taxon>Pseudoalteromonas</taxon>
    </lineage>
</organism>
<dbReference type="EMBL" id="JABBCX010000001">
    <property type="protein sequence ID" value="NMF46962.1"/>
    <property type="molecule type" value="Genomic_DNA"/>
</dbReference>
<gene>
    <name evidence="1" type="ORF">HHL01_02020</name>
</gene>
<reference evidence="1 2" key="1">
    <citation type="submission" date="2020-04" db="EMBL/GenBank/DDBJ databases">
        <title>Genome Sequencing and Assembley of Pseudoalteromonas artica.</title>
        <authorList>
            <person name="Akerly B."/>
            <person name="Cook G."/>
        </authorList>
    </citation>
    <scope>NUCLEOTIDE SEQUENCE [LARGE SCALE GENOMIC DNA]</scope>
    <source>
        <strain evidence="1 2">NEC-BIFX-0059</strain>
    </source>
</reference>
<proteinExistence type="predicted"/>
<dbReference type="AlphaFoldDB" id="A0A7X9YEV3"/>
<name>A0A7X9YEV3_9GAMM</name>
<accession>A0A7X9YEV3</accession>